<dbReference type="SMART" id="SM00830">
    <property type="entry name" value="CM_2"/>
    <property type="match status" value="1"/>
</dbReference>
<sequence>MSNSRTSSRVRKVTFSSIEDVRGRIDRIDSELVKLIAQRAECVKAAAAFKSDRSAVRAPERVQQVIDRVREKATEAGLPEVIIEKVYRSMIDAFIEYELEQHRQLQQHKN</sequence>
<dbReference type="Gene3D" id="1.20.59.10">
    <property type="entry name" value="Chorismate mutase"/>
    <property type="match status" value="1"/>
</dbReference>
<dbReference type="KEGG" id="rtg:NCTC13098_03513"/>
<evidence type="ECO:0000256" key="2">
    <source>
        <dbReference type="ARBA" id="ARBA00023235"/>
    </source>
</evidence>
<proteinExistence type="predicted"/>
<dbReference type="UniPathway" id="UPA00120">
    <property type="reaction ID" value="UER00203"/>
</dbReference>
<evidence type="ECO:0000259" key="3">
    <source>
        <dbReference type="PROSITE" id="PS51168"/>
    </source>
</evidence>
<dbReference type="PANTHER" id="PTHR38041">
    <property type="entry name" value="CHORISMATE MUTASE"/>
    <property type="match status" value="1"/>
</dbReference>
<reference evidence="4 5" key="1">
    <citation type="submission" date="2018-12" db="EMBL/GenBank/DDBJ databases">
        <authorList>
            <consortium name="Pathogen Informatics"/>
        </authorList>
    </citation>
    <scope>NUCLEOTIDE SEQUENCE [LARGE SCALE GENOMIC DNA]</scope>
    <source>
        <strain evidence="4 5">NCTC13098</strain>
    </source>
</reference>
<organism evidence="4 5">
    <name type="scientific">Raoultella terrigena</name>
    <name type="common">Klebsiella terrigena</name>
    <dbReference type="NCBI Taxonomy" id="577"/>
    <lineage>
        <taxon>Bacteria</taxon>
        <taxon>Pseudomonadati</taxon>
        <taxon>Pseudomonadota</taxon>
        <taxon>Gammaproteobacteria</taxon>
        <taxon>Enterobacterales</taxon>
        <taxon>Enterobacteriaceae</taxon>
        <taxon>Klebsiella/Raoultella group</taxon>
        <taxon>Raoultella</taxon>
    </lineage>
</organism>
<dbReference type="InterPro" id="IPR002701">
    <property type="entry name" value="CM_II_prokaryot"/>
</dbReference>
<keyword evidence="2" id="KW-0413">Isomerase</keyword>
<dbReference type="PROSITE" id="PS51168">
    <property type="entry name" value="CHORISMATE_MUT_2"/>
    <property type="match status" value="1"/>
</dbReference>
<dbReference type="AlphaFoldDB" id="A0A3P8JUV8"/>
<dbReference type="Proteomes" id="UP000274346">
    <property type="component" value="Chromosome"/>
</dbReference>
<dbReference type="InterPro" id="IPR036979">
    <property type="entry name" value="CM_dom_sf"/>
</dbReference>
<dbReference type="EMBL" id="LR131271">
    <property type="protein sequence ID" value="VDR27147.1"/>
    <property type="molecule type" value="Genomic_DNA"/>
</dbReference>
<dbReference type="GO" id="GO:0046417">
    <property type="term" value="P:chorismate metabolic process"/>
    <property type="evidence" value="ECO:0007669"/>
    <property type="project" value="InterPro"/>
</dbReference>
<dbReference type="SUPFAM" id="SSF48600">
    <property type="entry name" value="Chorismate mutase II"/>
    <property type="match status" value="1"/>
</dbReference>
<dbReference type="EC" id="5.4.99.5" evidence="1"/>
<protein>
    <recommendedName>
        <fullName evidence="1">chorismate mutase</fullName>
        <ecNumber evidence="1">5.4.99.5</ecNumber>
    </recommendedName>
</protein>
<accession>A0A3P8JUV8</accession>
<evidence type="ECO:0000256" key="1">
    <source>
        <dbReference type="ARBA" id="ARBA00012404"/>
    </source>
</evidence>
<dbReference type="GO" id="GO:0004106">
    <property type="term" value="F:chorismate mutase activity"/>
    <property type="evidence" value="ECO:0007669"/>
    <property type="project" value="UniProtKB-EC"/>
</dbReference>
<evidence type="ECO:0000313" key="5">
    <source>
        <dbReference type="Proteomes" id="UP000274346"/>
    </source>
</evidence>
<name>A0A3P8JUV8_RAOTE</name>
<dbReference type="PANTHER" id="PTHR38041:SF1">
    <property type="entry name" value="CHORISMATE MUTASE"/>
    <property type="match status" value="1"/>
</dbReference>
<dbReference type="InterPro" id="IPR036263">
    <property type="entry name" value="Chorismate_II_sf"/>
</dbReference>
<evidence type="ECO:0000313" key="4">
    <source>
        <dbReference type="EMBL" id="VDR27147.1"/>
    </source>
</evidence>
<gene>
    <name evidence="4" type="primary">pchB</name>
    <name evidence="4" type="ORF">NCTC13098_03513</name>
</gene>
<dbReference type="GO" id="GO:0009697">
    <property type="term" value="P:salicylic acid biosynthetic process"/>
    <property type="evidence" value="ECO:0007669"/>
    <property type="project" value="TreeGrafter"/>
</dbReference>
<feature type="domain" description="Chorismate mutase" evidence="3">
    <location>
        <begin position="12"/>
        <end position="102"/>
    </location>
</feature>
<dbReference type="Pfam" id="PF01817">
    <property type="entry name" value="CM_2"/>
    <property type="match status" value="1"/>
</dbReference>
<dbReference type="InterPro" id="IPR051331">
    <property type="entry name" value="Chorismate_mutase-related"/>
</dbReference>